<feature type="transmembrane region" description="Helical" evidence="1">
    <location>
        <begin position="333"/>
        <end position="351"/>
    </location>
</feature>
<gene>
    <name evidence="2" type="ORF">UU77_C0006G0004</name>
</gene>
<feature type="transmembrane region" description="Helical" evidence="1">
    <location>
        <begin position="277"/>
        <end position="294"/>
    </location>
</feature>
<feature type="transmembrane region" description="Helical" evidence="1">
    <location>
        <begin position="109"/>
        <end position="127"/>
    </location>
</feature>
<comment type="caution">
    <text evidence="2">The sequence shown here is derived from an EMBL/GenBank/DDBJ whole genome shotgun (WGS) entry which is preliminary data.</text>
</comment>
<feature type="transmembrane region" description="Helical" evidence="1">
    <location>
        <begin position="300"/>
        <end position="321"/>
    </location>
</feature>
<evidence type="ECO:0000313" key="2">
    <source>
        <dbReference type="EMBL" id="KKS21217.1"/>
    </source>
</evidence>
<feature type="transmembrane region" description="Helical" evidence="1">
    <location>
        <begin position="71"/>
        <end position="89"/>
    </location>
</feature>
<feature type="transmembrane region" description="Helical" evidence="1">
    <location>
        <begin position="160"/>
        <end position="181"/>
    </location>
</feature>
<name>A0A0G0XA25_UNCKA</name>
<evidence type="ECO:0000313" key="3">
    <source>
        <dbReference type="Proteomes" id="UP000034507"/>
    </source>
</evidence>
<dbReference type="EMBL" id="LCBX01000006">
    <property type="protein sequence ID" value="KKS21217.1"/>
    <property type="molecule type" value="Genomic_DNA"/>
</dbReference>
<keyword evidence="1" id="KW-0812">Transmembrane</keyword>
<accession>A0A0G0XA25</accession>
<evidence type="ECO:0008006" key="4">
    <source>
        <dbReference type="Google" id="ProtNLM"/>
    </source>
</evidence>
<feature type="transmembrane region" description="Helical" evidence="1">
    <location>
        <begin position="250"/>
        <end position="270"/>
    </location>
</feature>
<protein>
    <recommendedName>
        <fullName evidence="4">Glycosyltransferase RgtA/B/C/D-like domain-containing protein</fullName>
    </recommendedName>
</protein>
<evidence type="ECO:0000256" key="1">
    <source>
        <dbReference type="SAM" id="Phobius"/>
    </source>
</evidence>
<dbReference type="AlphaFoldDB" id="A0A0G0XA25"/>
<feature type="transmembrane region" description="Helical" evidence="1">
    <location>
        <begin position="193"/>
        <end position="214"/>
    </location>
</feature>
<organism evidence="2 3">
    <name type="scientific">candidate division WWE3 bacterium GW2011_GWC1_41_7</name>
    <dbReference type="NCBI Taxonomy" id="1619119"/>
    <lineage>
        <taxon>Bacteria</taxon>
        <taxon>Katanobacteria</taxon>
    </lineage>
</organism>
<dbReference type="Proteomes" id="UP000034507">
    <property type="component" value="Unassembled WGS sequence"/>
</dbReference>
<keyword evidence="1" id="KW-1133">Transmembrane helix</keyword>
<feature type="transmembrane region" description="Helical" evidence="1">
    <location>
        <begin position="6"/>
        <end position="27"/>
    </location>
</feature>
<proteinExistence type="predicted"/>
<keyword evidence="1" id="KW-0472">Membrane</keyword>
<sequence>MLSRHLNKIFFVSLFLFGVMTIFRDLADNDFGWHFRYGEYIVNNHQVLRDNTFSYIMPEYKWANSYWLSQLIMYVLIRYTGVIGFSLILDGVFTLATLKVFSGLSKDKLILSLGSLLFFPFVGWFSIATRPLLYSTLFMLLLVYVLLYREGYVKYLPLMFMLWANMHADFTLGLFVFGIYTAFKIYSMYKQKVLDYALLLYSSASVLVTLINPYGLRLWETLLKETHPYQFSLITEWMPFSLDTHPGSSFIAYTVLSGIFIASIVVNLVIQKKSGMWLVLAGSFFFLASLRSVYFSRVLIVVGILSFISLSTYLLNESKYLVRKNYIKPMKALGYYFVAALILISFQSFAVKLESINGMKSWRDKGYPVDAVNYIKQNPLSGNMFNNFNWGGYLIWQLPEYKTFIDGRMTSWREEDYSILEEYVNVTYYPDEYEGKFDRYVEAENIGWVIHKNGSKFATFLVEEKNWTTHYEDNSAIILVNPHFSNQTR</sequence>
<reference evidence="2 3" key="1">
    <citation type="journal article" date="2015" name="Nature">
        <title>rRNA introns, odd ribosomes, and small enigmatic genomes across a large radiation of phyla.</title>
        <authorList>
            <person name="Brown C.T."/>
            <person name="Hug L.A."/>
            <person name="Thomas B.C."/>
            <person name="Sharon I."/>
            <person name="Castelle C.J."/>
            <person name="Singh A."/>
            <person name="Wilkins M.J."/>
            <person name="Williams K.H."/>
            <person name="Banfield J.F."/>
        </authorList>
    </citation>
    <scope>NUCLEOTIDE SEQUENCE [LARGE SCALE GENOMIC DNA]</scope>
</reference>
<feature type="transmembrane region" description="Helical" evidence="1">
    <location>
        <begin position="132"/>
        <end position="148"/>
    </location>
</feature>